<dbReference type="Proteomes" id="UP000204633">
    <property type="component" value="Segment"/>
</dbReference>
<sequence>MNHVYDALLDPMMDFYREEIRRLEMMVDLLTSQRNGYQRECRTLRVAVNRLDTDVADMMHRYDLVNSALASWMDDQTFVERQGLLDCFQRVADENDIPVEDLIVFEDWELDEIVDDMVADMFQ</sequence>
<organism evidence="2 3">
    <name type="scientific">Parvovirus NIH-CQV</name>
    <dbReference type="NCBI Taxonomy" id="1341019"/>
    <lineage>
        <taxon>Viruses</taxon>
        <taxon>Monodnaviria</taxon>
        <taxon>Shotokuvirae</taxon>
        <taxon>Cressdnaviricota</taxon>
        <taxon>Arfiviricetes</taxon>
        <taxon>Lineavirales</taxon>
        <taxon>Oomyviridae</taxon>
        <taxon>Nicoomyvirus</taxon>
        <taxon>Nicoomyvirus moldensis</taxon>
    </lineage>
</organism>
<keyword evidence="3" id="KW-1185">Reference proteome</keyword>
<dbReference type="EMBL" id="KC617868">
    <property type="protein sequence ID" value="AGN29327.1"/>
    <property type="molecule type" value="Genomic_DNA"/>
</dbReference>
<keyword evidence="1" id="KW-0175">Coiled coil</keyword>
<dbReference type="KEGG" id="vg:16574596"/>
<feature type="coiled-coil region" evidence="1">
    <location>
        <begin position="13"/>
        <end position="40"/>
    </location>
</feature>
<dbReference type="GeneID" id="16574596"/>
<accession>R9TEH8</accession>
<protein>
    <submittedName>
        <fullName evidence="2">Putative 15-kDa protein</fullName>
    </submittedName>
</protein>
<name>R9TEH8_9VIRU</name>
<dbReference type="RefSeq" id="YP_008431132.1">
    <property type="nucleotide sequence ID" value="NC_022089.1"/>
</dbReference>
<evidence type="ECO:0000313" key="3">
    <source>
        <dbReference type="Proteomes" id="UP000204633"/>
    </source>
</evidence>
<evidence type="ECO:0000256" key="1">
    <source>
        <dbReference type="SAM" id="Coils"/>
    </source>
</evidence>
<proteinExistence type="predicted"/>
<reference evidence="2 3" key="1">
    <citation type="journal article" date="2013" name="Proc. Natl. Acad. Sci. U.S.A.">
        <title>Hybrid DNA virus in Chinese patients with seronegative hepatitis discovered by deep sequencing.</title>
        <authorList>
            <person name="Xu B."/>
            <person name="Zhi N."/>
            <person name="Hu G."/>
            <person name="Wan Z."/>
            <person name="Zheng X."/>
            <person name="Liu X."/>
            <person name="Wong S."/>
            <person name="Kajigaya S."/>
            <person name="Zhao K."/>
            <person name="Mao Q."/>
            <person name="Young N.S."/>
        </authorList>
    </citation>
    <scope>NUCLEOTIDE SEQUENCE [LARGE SCALE GENOMIC DNA]</scope>
    <source>
        <strain evidence="2">NIH-CQV</strain>
    </source>
</reference>
<evidence type="ECO:0000313" key="2">
    <source>
        <dbReference type="EMBL" id="AGN29327.1"/>
    </source>
</evidence>